<reference evidence="1 2" key="1">
    <citation type="submission" date="2020-06" db="EMBL/GenBank/DDBJ databases">
        <title>Description of novel acetic acid bacteria.</title>
        <authorList>
            <person name="Sombolestani A."/>
        </authorList>
    </citation>
    <scope>NUCLEOTIDE SEQUENCE [LARGE SCALE GENOMIC DNA]</scope>
    <source>
        <strain evidence="1 2">LMG 27010</strain>
    </source>
</reference>
<keyword evidence="2" id="KW-1185">Reference proteome</keyword>
<evidence type="ECO:0000313" key="2">
    <source>
        <dbReference type="Proteomes" id="UP000585665"/>
    </source>
</evidence>
<dbReference type="Proteomes" id="UP000585665">
    <property type="component" value="Unassembled WGS sequence"/>
</dbReference>
<evidence type="ECO:0000313" key="1">
    <source>
        <dbReference type="EMBL" id="NVN40578.1"/>
    </source>
</evidence>
<dbReference type="AlphaFoldDB" id="A0A850P9J5"/>
<protein>
    <submittedName>
        <fullName evidence="1">Uncharacterized protein</fullName>
    </submittedName>
</protein>
<sequence length="88" mass="9389">MLAATVGLLGGCADELGRKVTDSDVSCLRAQMGARVALSFPMAANTCQRMTGHNVVGLAKHPEPIPLDLRGAPDLQAQAREYNYAYRS</sequence>
<name>A0A850P9J5_9PROT</name>
<dbReference type="EMBL" id="JABXXR010000051">
    <property type="protein sequence ID" value="NVN40578.1"/>
    <property type="molecule type" value="Genomic_DNA"/>
</dbReference>
<gene>
    <name evidence="1" type="ORF">HUK82_08375</name>
</gene>
<proteinExistence type="predicted"/>
<organism evidence="1 2">
    <name type="scientific">Ameyamaea chiangmaiensis</name>
    <dbReference type="NCBI Taxonomy" id="442969"/>
    <lineage>
        <taxon>Bacteria</taxon>
        <taxon>Pseudomonadati</taxon>
        <taxon>Pseudomonadota</taxon>
        <taxon>Alphaproteobacteria</taxon>
        <taxon>Acetobacterales</taxon>
        <taxon>Acetobacteraceae</taxon>
        <taxon>Ameyamaea</taxon>
    </lineage>
</organism>
<accession>A0A850P9J5</accession>
<comment type="caution">
    <text evidence="1">The sequence shown here is derived from an EMBL/GenBank/DDBJ whole genome shotgun (WGS) entry which is preliminary data.</text>
</comment>